<protein>
    <submittedName>
        <fullName evidence="2">Uncharacterized protein</fullName>
    </submittedName>
</protein>
<dbReference type="RefSeq" id="WP_013015348.1">
    <property type="nucleotide sequence ID" value="NC_013947.1"/>
</dbReference>
<feature type="transmembrane region" description="Helical" evidence="1">
    <location>
        <begin position="115"/>
        <end position="141"/>
    </location>
</feature>
<proteinExistence type="predicted"/>
<dbReference type="AlphaFoldDB" id="D3Q0B3"/>
<dbReference type="OrthoDB" id="8478704at2"/>
<feature type="transmembrane region" description="Helical" evidence="1">
    <location>
        <begin position="272"/>
        <end position="289"/>
    </location>
</feature>
<feature type="transmembrane region" description="Helical" evidence="1">
    <location>
        <begin position="153"/>
        <end position="175"/>
    </location>
</feature>
<feature type="transmembrane region" description="Helical" evidence="1">
    <location>
        <begin position="70"/>
        <end position="88"/>
    </location>
</feature>
<feature type="transmembrane region" description="Helical" evidence="1">
    <location>
        <begin position="187"/>
        <end position="204"/>
    </location>
</feature>
<feature type="transmembrane region" description="Helical" evidence="1">
    <location>
        <begin position="243"/>
        <end position="260"/>
    </location>
</feature>
<feature type="transmembrane region" description="Helical" evidence="1">
    <location>
        <begin position="295"/>
        <end position="317"/>
    </location>
</feature>
<keyword evidence="1" id="KW-0472">Membrane</keyword>
<feature type="transmembrane region" description="Helical" evidence="1">
    <location>
        <begin position="41"/>
        <end position="58"/>
    </location>
</feature>
<dbReference type="EMBL" id="CP001778">
    <property type="protein sequence ID" value="ADD39777.1"/>
    <property type="molecule type" value="Genomic_DNA"/>
</dbReference>
<evidence type="ECO:0000256" key="1">
    <source>
        <dbReference type="SAM" id="Phobius"/>
    </source>
</evidence>
<keyword evidence="1" id="KW-0812">Transmembrane</keyword>
<name>D3Q0B3_STANL</name>
<dbReference type="eggNOG" id="ENOG50321GG">
    <property type="taxonomic scope" value="Bacteria"/>
</dbReference>
<feature type="transmembrane region" description="Helical" evidence="1">
    <location>
        <begin position="216"/>
        <end position="237"/>
    </location>
</feature>
<organism evidence="2 3">
    <name type="scientific">Stackebrandtia nassauensis (strain DSM 44728 / CIP 108903 / NRRL B-16338 / NBRC 102104 / LLR-40K-21)</name>
    <dbReference type="NCBI Taxonomy" id="446470"/>
    <lineage>
        <taxon>Bacteria</taxon>
        <taxon>Bacillati</taxon>
        <taxon>Actinomycetota</taxon>
        <taxon>Actinomycetes</taxon>
        <taxon>Glycomycetales</taxon>
        <taxon>Glycomycetaceae</taxon>
        <taxon>Stackebrandtia</taxon>
    </lineage>
</organism>
<dbReference type="HOGENOM" id="CLU_816167_0_0_11"/>
<dbReference type="Proteomes" id="UP000000844">
    <property type="component" value="Chromosome"/>
</dbReference>
<dbReference type="STRING" id="446470.Snas_0055"/>
<evidence type="ECO:0000313" key="3">
    <source>
        <dbReference type="Proteomes" id="UP000000844"/>
    </source>
</evidence>
<keyword evidence="3" id="KW-1185">Reference proteome</keyword>
<gene>
    <name evidence="2" type="ordered locus">Snas_0055</name>
</gene>
<evidence type="ECO:0000313" key="2">
    <source>
        <dbReference type="EMBL" id="ADD39777.1"/>
    </source>
</evidence>
<sequence length="331" mass="35350">MNRREGRRTRWLAVLLLLVLSPVCAEYIQAYDDSTGNPVALLGALLVFVPLYGAPAVLIRELARRFDVRWPGILALTTGFGILQAGVIDQSMFDTGYRGIDYWDDMIMPTWIEPLGISVNASLAFVLGHAIWSFGVPIALSEAISGRYSRTPWLRWPGLSVLVVLYLAAAALIMVGEDSGGASSGQLVGALAVTAALALFAFTLGRRRRDRRDRRVPAPLLVFAVAAPVSFGFNMLGYSISDTVIVVGLLVAVAAAVTYLSGSRAWTGRHVAALASGTLLGRVGIGFLTDPLGDVSAVAHAGHSVFFLLMALGLWLLADRRSRATPATDVA</sequence>
<accession>D3Q0B3</accession>
<dbReference type="KEGG" id="sna:Snas_0055"/>
<keyword evidence="1" id="KW-1133">Transmembrane helix</keyword>
<reference evidence="2 3" key="1">
    <citation type="journal article" date="2009" name="Stand. Genomic Sci.">
        <title>Complete genome sequence of Stackebrandtia nassauensis type strain (LLR-40K-21).</title>
        <authorList>
            <person name="Munk C."/>
            <person name="Lapidus A."/>
            <person name="Copeland A."/>
            <person name="Jando M."/>
            <person name="Mayilraj S."/>
            <person name="Glavina Del Rio T."/>
            <person name="Nolan M."/>
            <person name="Chen F."/>
            <person name="Lucas S."/>
            <person name="Tice H."/>
            <person name="Cheng J.F."/>
            <person name="Han C."/>
            <person name="Detter J.C."/>
            <person name="Bruce D."/>
            <person name="Goodwin L."/>
            <person name="Chain P."/>
            <person name="Pitluck S."/>
            <person name="Goker M."/>
            <person name="Ovchinikova G."/>
            <person name="Pati A."/>
            <person name="Ivanova N."/>
            <person name="Mavromatis K."/>
            <person name="Chen A."/>
            <person name="Palaniappan K."/>
            <person name="Land M."/>
            <person name="Hauser L."/>
            <person name="Chang Y.J."/>
            <person name="Jeffries C.D."/>
            <person name="Bristow J."/>
            <person name="Eisen J.A."/>
            <person name="Markowitz V."/>
            <person name="Hugenholtz P."/>
            <person name="Kyrpides N.C."/>
            <person name="Klenk H.P."/>
        </authorList>
    </citation>
    <scope>NUCLEOTIDE SEQUENCE [LARGE SCALE GENOMIC DNA]</scope>
    <source>
        <strain evidence="3">DSM 44728 / CIP 108903 / NRRL B-16338 / NBRC 102104 / LLR-40K-21</strain>
    </source>
</reference>